<organism evidence="3 4">
    <name type="scientific">Pseudomonas libanensis</name>
    <dbReference type="NCBI Taxonomy" id="75588"/>
    <lineage>
        <taxon>Bacteria</taxon>
        <taxon>Pseudomonadati</taxon>
        <taxon>Pseudomonadota</taxon>
        <taxon>Gammaproteobacteria</taxon>
        <taxon>Pseudomonadales</taxon>
        <taxon>Pseudomonadaceae</taxon>
        <taxon>Pseudomonas</taxon>
    </lineage>
</organism>
<dbReference type="GO" id="GO:0004803">
    <property type="term" value="F:transposase activity"/>
    <property type="evidence" value="ECO:0007669"/>
    <property type="project" value="InterPro"/>
</dbReference>
<sequence length="310" mass="34297">MFSYPAGIDVSKDSLEARVNQVDVGVNCANAEEDFPGLIGWLLLHQVGRVVLEATGGYERKVIKALQAAGLEVICINPRRAKSFSRAMGQQAKTDPIDAKSLAHYAAVLDSPSARVTSPEHDKLRALVQQREHFVQQRDDDRRRLKTASCDAVKPALQNHIDYLSMAVEAIDQLIRQSAYELDSEKVARLCSVKGIGLVTATSLMAYLPELGEIGGRPIAALAGLAPYNNDSGRHKGARHISGGRFSVRRSLYMACWVVIRDQPEFGARYKALRDKGKCAKVALIACMRVLLVRLNAMLRDRTEWKERTD</sequence>
<evidence type="ECO:0000313" key="4">
    <source>
        <dbReference type="Proteomes" id="UP000051446"/>
    </source>
</evidence>
<comment type="caution">
    <text evidence="3">The sequence shown here is derived from an EMBL/GenBank/DDBJ whole genome shotgun (WGS) entry which is preliminary data.</text>
</comment>
<proteinExistence type="predicted"/>
<name>A0A0R2XYM3_9PSED</name>
<dbReference type="InterPro" id="IPR047650">
    <property type="entry name" value="Transpos_IS110"/>
</dbReference>
<dbReference type="EMBL" id="JYLH01000041">
    <property type="protein sequence ID" value="KRP41096.1"/>
    <property type="molecule type" value="Genomic_DNA"/>
</dbReference>
<feature type="domain" description="Transposase IS116/IS110/IS902 C-terminal" evidence="2">
    <location>
        <begin position="188"/>
        <end position="271"/>
    </location>
</feature>
<evidence type="ECO:0000313" key="3">
    <source>
        <dbReference type="EMBL" id="KRP41096.1"/>
    </source>
</evidence>
<dbReference type="GO" id="GO:0003677">
    <property type="term" value="F:DNA binding"/>
    <property type="evidence" value="ECO:0007669"/>
    <property type="project" value="InterPro"/>
</dbReference>
<dbReference type="PATRIC" id="fig|75588.4.peg.3845"/>
<dbReference type="GO" id="GO:0006313">
    <property type="term" value="P:DNA transposition"/>
    <property type="evidence" value="ECO:0007669"/>
    <property type="project" value="InterPro"/>
</dbReference>
<dbReference type="PANTHER" id="PTHR33055">
    <property type="entry name" value="TRANSPOSASE FOR INSERTION SEQUENCE ELEMENT IS1111A"/>
    <property type="match status" value="1"/>
</dbReference>
<dbReference type="PANTHER" id="PTHR33055:SF13">
    <property type="entry name" value="TRANSPOSASE"/>
    <property type="match status" value="1"/>
</dbReference>
<protein>
    <submittedName>
        <fullName evidence="3">Transposase</fullName>
    </submittedName>
</protein>
<dbReference type="InterPro" id="IPR002525">
    <property type="entry name" value="Transp_IS110-like_N"/>
</dbReference>
<dbReference type="AlphaFoldDB" id="A0A0R2XYM3"/>
<evidence type="ECO:0000259" key="1">
    <source>
        <dbReference type="Pfam" id="PF01548"/>
    </source>
</evidence>
<gene>
    <name evidence="3" type="ORF">TU73_27885</name>
</gene>
<dbReference type="InterPro" id="IPR003346">
    <property type="entry name" value="Transposase_20"/>
</dbReference>
<dbReference type="Pfam" id="PF02371">
    <property type="entry name" value="Transposase_20"/>
    <property type="match status" value="1"/>
</dbReference>
<dbReference type="Pfam" id="PF01548">
    <property type="entry name" value="DEDD_Tnp_IS110"/>
    <property type="match status" value="1"/>
</dbReference>
<dbReference type="RefSeq" id="WP_057014853.1">
    <property type="nucleotide sequence ID" value="NZ_JYLH01000041.1"/>
</dbReference>
<feature type="domain" description="Transposase IS110-like N-terminal" evidence="1">
    <location>
        <begin position="6"/>
        <end position="146"/>
    </location>
</feature>
<evidence type="ECO:0000259" key="2">
    <source>
        <dbReference type="Pfam" id="PF02371"/>
    </source>
</evidence>
<dbReference type="Proteomes" id="UP000051446">
    <property type="component" value="Unassembled WGS sequence"/>
</dbReference>
<reference evidence="3 4" key="1">
    <citation type="submission" date="2015-02" db="EMBL/GenBank/DDBJ databases">
        <title>Pseudomonas helleri sp. nov. and Pseudomonas weihenstephanensis sp. nov., isolated from raw cows milk.</title>
        <authorList>
            <person name="von Neubeck M."/>
            <person name="Huptas C."/>
            <person name="Wenning M."/>
            <person name="Scherer S."/>
        </authorList>
    </citation>
    <scope>NUCLEOTIDE SEQUENCE [LARGE SCALE GENOMIC DNA]</scope>
    <source>
        <strain evidence="3 4">DSM 17149</strain>
    </source>
</reference>
<accession>A0A0R2XYM3</accession>